<name>A0A8X6XFV2_9ARAC</name>
<accession>A0A8X6XFV2</accession>
<evidence type="ECO:0000313" key="2">
    <source>
        <dbReference type="Proteomes" id="UP000886998"/>
    </source>
</evidence>
<evidence type="ECO:0000313" key="1">
    <source>
        <dbReference type="EMBL" id="GFY51011.1"/>
    </source>
</evidence>
<proteinExistence type="predicted"/>
<dbReference type="EMBL" id="BMAV01007838">
    <property type="protein sequence ID" value="GFY51011.1"/>
    <property type="molecule type" value="Genomic_DNA"/>
</dbReference>
<comment type="caution">
    <text evidence="1">The sequence shown here is derived from an EMBL/GenBank/DDBJ whole genome shotgun (WGS) entry which is preliminary data.</text>
</comment>
<sequence length="83" mass="9786">MKYPVNPHHTVNLEECRGFSVQTHGFDVDQMRQLWVCAVHNMLRRSKRNLIQFWREPTSQILFSLPYPMVKVHGMAVICMDAD</sequence>
<keyword evidence="2" id="KW-1185">Reference proteome</keyword>
<reference evidence="1" key="1">
    <citation type="submission" date="2020-08" db="EMBL/GenBank/DDBJ databases">
        <title>Multicomponent nature underlies the extraordinary mechanical properties of spider dragline silk.</title>
        <authorList>
            <person name="Kono N."/>
            <person name="Nakamura H."/>
            <person name="Mori M."/>
            <person name="Yoshida Y."/>
            <person name="Ohtoshi R."/>
            <person name="Malay A.D."/>
            <person name="Moran D.A.P."/>
            <person name="Tomita M."/>
            <person name="Numata K."/>
            <person name="Arakawa K."/>
        </authorList>
    </citation>
    <scope>NUCLEOTIDE SEQUENCE</scope>
</reference>
<dbReference type="Proteomes" id="UP000886998">
    <property type="component" value="Unassembled WGS sequence"/>
</dbReference>
<protein>
    <submittedName>
        <fullName evidence="1">Uncharacterized protein</fullName>
    </submittedName>
</protein>
<gene>
    <name evidence="1" type="ORF">TNIN_242791</name>
</gene>
<dbReference type="AlphaFoldDB" id="A0A8X6XFV2"/>
<dbReference type="OrthoDB" id="10522222at2759"/>
<organism evidence="1 2">
    <name type="scientific">Trichonephila inaurata madagascariensis</name>
    <dbReference type="NCBI Taxonomy" id="2747483"/>
    <lineage>
        <taxon>Eukaryota</taxon>
        <taxon>Metazoa</taxon>
        <taxon>Ecdysozoa</taxon>
        <taxon>Arthropoda</taxon>
        <taxon>Chelicerata</taxon>
        <taxon>Arachnida</taxon>
        <taxon>Araneae</taxon>
        <taxon>Araneomorphae</taxon>
        <taxon>Entelegynae</taxon>
        <taxon>Araneoidea</taxon>
        <taxon>Nephilidae</taxon>
        <taxon>Trichonephila</taxon>
        <taxon>Trichonephila inaurata</taxon>
    </lineage>
</organism>